<evidence type="ECO:0000256" key="1">
    <source>
        <dbReference type="SAM" id="MobiDB-lite"/>
    </source>
</evidence>
<gene>
    <name evidence="2" type="ORF">AXF14_12910</name>
</gene>
<reference evidence="3" key="1">
    <citation type="submission" date="2016-02" db="EMBL/GenBank/DDBJ databases">
        <authorList>
            <person name="Holder M.E."/>
            <person name="Ajami N.J."/>
            <person name="Petrosino J.F."/>
        </authorList>
    </citation>
    <scope>NUCLEOTIDE SEQUENCE [LARGE SCALE GENOMIC DNA]</scope>
    <source>
        <strain evidence="3">CCUG 36733</strain>
    </source>
</reference>
<dbReference type="RefSeq" id="WP_067943789.1">
    <property type="nucleotide sequence ID" value="NZ_CAUHMM010000069.1"/>
</dbReference>
<evidence type="ECO:0000313" key="2">
    <source>
        <dbReference type="EMBL" id="AMD88305.1"/>
    </source>
</evidence>
<accession>A0A0X8JGB4</accession>
<dbReference type="AlphaFoldDB" id="A0A0X8JGB4"/>
<feature type="region of interest" description="Disordered" evidence="1">
    <location>
        <begin position="1"/>
        <end position="27"/>
    </location>
</feature>
<dbReference type="EMBL" id="CP014228">
    <property type="protein sequence ID" value="AMD88305.1"/>
    <property type="molecule type" value="Genomic_DNA"/>
</dbReference>
<feature type="compositionally biased region" description="Basic and acidic residues" evidence="1">
    <location>
        <begin position="10"/>
        <end position="25"/>
    </location>
</feature>
<dbReference type="KEGG" id="ard:AXF14_12910"/>
<evidence type="ECO:0000313" key="3">
    <source>
        <dbReference type="Proteomes" id="UP000065220"/>
    </source>
</evidence>
<organism evidence="2 3">
    <name type="scientific">Actinomyces radicidentis</name>
    <dbReference type="NCBI Taxonomy" id="111015"/>
    <lineage>
        <taxon>Bacteria</taxon>
        <taxon>Bacillati</taxon>
        <taxon>Actinomycetota</taxon>
        <taxon>Actinomycetes</taxon>
        <taxon>Actinomycetales</taxon>
        <taxon>Actinomycetaceae</taxon>
        <taxon>Actinomyces</taxon>
    </lineage>
</organism>
<keyword evidence="3" id="KW-1185">Reference proteome</keyword>
<dbReference type="Proteomes" id="UP000065220">
    <property type="component" value="Chromosome"/>
</dbReference>
<sequence>MNTMNHAGRAHVETENRQRAERELSAARSELASLDAAASPSRLERALERVEAAQAALALAA</sequence>
<name>A0A0X8JGB4_ACTRD</name>
<proteinExistence type="predicted"/>
<protein>
    <submittedName>
        <fullName evidence="2">Uncharacterized protein</fullName>
    </submittedName>
</protein>